<gene>
    <name evidence="1" type="ORF">SDC9_197278</name>
</gene>
<reference evidence="1" key="1">
    <citation type="submission" date="2019-08" db="EMBL/GenBank/DDBJ databases">
        <authorList>
            <person name="Kucharzyk K."/>
            <person name="Murdoch R.W."/>
            <person name="Higgins S."/>
            <person name="Loffler F."/>
        </authorList>
    </citation>
    <scope>NUCLEOTIDE SEQUENCE</scope>
</reference>
<sequence length="75" mass="8431">MLEQDLKDYFDKIAAAYPPGESKTSSAGLDEMSMKLETPEIKVLVVFSDIHLSVNVRDDKISHSANLDTIYLQEK</sequence>
<protein>
    <submittedName>
        <fullName evidence="1">Uncharacterized protein</fullName>
    </submittedName>
</protein>
<organism evidence="1">
    <name type="scientific">bioreactor metagenome</name>
    <dbReference type="NCBI Taxonomy" id="1076179"/>
    <lineage>
        <taxon>unclassified sequences</taxon>
        <taxon>metagenomes</taxon>
        <taxon>ecological metagenomes</taxon>
    </lineage>
</organism>
<proteinExistence type="predicted"/>
<dbReference type="AlphaFoldDB" id="A0A645IFD3"/>
<evidence type="ECO:0000313" key="1">
    <source>
        <dbReference type="EMBL" id="MPN49656.1"/>
    </source>
</evidence>
<dbReference type="EMBL" id="VSSQ01113107">
    <property type="protein sequence ID" value="MPN49656.1"/>
    <property type="molecule type" value="Genomic_DNA"/>
</dbReference>
<accession>A0A645IFD3</accession>
<name>A0A645IFD3_9ZZZZ</name>
<comment type="caution">
    <text evidence="1">The sequence shown here is derived from an EMBL/GenBank/DDBJ whole genome shotgun (WGS) entry which is preliminary data.</text>
</comment>